<sequence length="918" mass="104235">MNKTIKLVMISLLVSVNMLAQKTDNIQQQYGRGITVDQKESTTAGGTITEKQLLHKTSINPSNLLFGTIAGLYVLQNAGSSWADGSTMYIRGLGTTNSKSPLVLIDGLVRSISDLTVQEIETVTILKDAVALALYGIRGGNGVVYVTTKRGKVREPTINFNYEFNMGTPIRLPEMVNGYTYAQALNEGLRNDGLTPRYAQRELDAFRDRTYSDFYPDVDWWGEALRNHSYGHNANFSIQGGNEKIQYYAQLNYLNDQGILKPANDNEDYSTQFKFSKLNIRTNLDIQATKTTKAQLSMLGNFSEHNRPGTQIDDIFTALYQVPSGAFPIKTKNGIWGGSIMYSNNPIALISGKGYARSQNRALYADMNIQQDLNALIPGLSASVRVGLDSYASYWDSNIRNFAYESATKGWDGKEDEYNILRNESSLNFTSNTGQVVRRFNFNAQINYKKEWGAHRLSSVMLYAMDKMNRDGQNASRAYMDMVMQTHYSYKNCYLLDLALSGSASSVLEPNHRWGVFPSVGIGWILSEEDWLKGKDINFLKLKVAYGIAGRTDFGVNLYKYYMGSGSSYYFKDTPSSQSGMKEKQIAVDGLTYEKSHKLNVGIDFMAWKKLSFIIDGYYDHRTDILVDGGNAISSVFGMTVPKRNDGIVDNYGVDLMVNWNEQADVFSYQVGGQISFNRSKIINMNEEYRPYNYLKRTGHRVGQIFGYEVEGIYKSQEEIDKREIKQYLSDVRPGDLRFKDQNDDKRIDQYDKVPIGYNTICPEIYYGFSLGAEYKGAGFSAQFQGVTNYSQVLDTRSIYRPLINNNTISKYYWENRWSEHTPNGTLPRLTALSSENNYNNNSLWVTNASFLKLRTLEIYYQFPDKWLRKWNAIKSLKLYIRGHDLFCLDSIDIADPEALGTSHPAMKQYTFGFNLQF</sequence>
<reference evidence="2 3" key="1">
    <citation type="submission" date="2019-07" db="EMBL/GenBank/DDBJ databases">
        <title>Draft Genome Sequences of Bacteroides pyogenes Strains Isolated from the Uterus Holstein Dairy Cows with Metritis.</title>
        <authorList>
            <person name="Cunha F."/>
            <person name="Galvao K.N."/>
            <person name="Jeon S.J."/>
            <person name="Jeong K.C."/>
        </authorList>
    </citation>
    <scope>NUCLEOTIDE SEQUENCE [LARGE SCALE GENOMIC DNA]</scope>
    <source>
        <strain evidence="2 3">KG-31</strain>
    </source>
</reference>
<dbReference type="NCBIfam" id="TIGR04057">
    <property type="entry name" value="SusC_RagA_signa"/>
    <property type="match status" value="1"/>
</dbReference>
<evidence type="ECO:0000313" key="3">
    <source>
        <dbReference type="Proteomes" id="UP000324383"/>
    </source>
</evidence>
<dbReference type="InterPro" id="IPR023996">
    <property type="entry name" value="TonB-dep_OMP_SusC/RagA"/>
</dbReference>
<dbReference type="Gene3D" id="2.170.130.10">
    <property type="entry name" value="TonB-dependent receptor, plug domain"/>
    <property type="match status" value="1"/>
</dbReference>
<organism evidence="2 3">
    <name type="scientific">Bacteroides pyogenes</name>
    <dbReference type="NCBI Taxonomy" id="310300"/>
    <lineage>
        <taxon>Bacteria</taxon>
        <taxon>Pseudomonadati</taxon>
        <taxon>Bacteroidota</taxon>
        <taxon>Bacteroidia</taxon>
        <taxon>Bacteroidales</taxon>
        <taxon>Bacteroidaceae</taxon>
        <taxon>Bacteroides</taxon>
    </lineage>
</organism>
<dbReference type="AlphaFoldDB" id="A0A5D3EIX8"/>
<comment type="caution">
    <text evidence="2">The sequence shown here is derived from an EMBL/GenBank/DDBJ whole genome shotgun (WGS) entry which is preliminary data.</text>
</comment>
<evidence type="ECO:0000256" key="1">
    <source>
        <dbReference type="SAM" id="SignalP"/>
    </source>
</evidence>
<evidence type="ECO:0000313" key="2">
    <source>
        <dbReference type="EMBL" id="TYK35390.1"/>
    </source>
</evidence>
<protein>
    <submittedName>
        <fullName evidence="2">SusC/RagA family TonB-linked outer membrane protein</fullName>
    </submittedName>
</protein>
<name>A0A5D3EIX8_9BACE</name>
<dbReference type="InterPro" id="IPR023997">
    <property type="entry name" value="TonB-dep_OMP_SusC/RagA_CS"/>
</dbReference>
<accession>A0A5D3EIX8</accession>
<dbReference type="RefSeq" id="WP_148730164.1">
    <property type="nucleotide sequence ID" value="NZ_VKLW01000002.1"/>
</dbReference>
<keyword evidence="1" id="KW-0732">Signal</keyword>
<keyword evidence="3" id="KW-1185">Reference proteome</keyword>
<feature type="chain" id="PRO_5022684504" evidence="1">
    <location>
        <begin position="21"/>
        <end position="918"/>
    </location>
</feature>
<dbReference type="NCBIfam" id="TIGR04056">
    <property type="entry name" value="OMP_RagA_SusC"/>
    <property type="match status" value="1"/>
</dbReference>
<dbReference type="SUPFAM" id="SSF56935">
    <property type="entry name" value="Porins"/>
    <property type="match status" value="1"/>
</dbReference>
<dbReference type="InterPro" id="IPR037066">
    <property type="entry name" value="Plug_dom_sf"/>
</dbReference>
<proteinExistence type="predicted"/>
<dbReference type="Proteomes" id="UP000324383">
    <property type="component" value="Unassembled WGS sequence"/>
</dbReference>
<feature type="signal peptide" evidence="1">
    <location>
        <begin position="1"/>
        <end position="20"/>
    </location>
</feature>
<gene>
    <name evidence="2" type="ORF">FNJ60_01415</name>
</gene>
<dbReference type="EMBL" id="VKLW01000002">
    <property type="protein sequence ID" value="TYK35390.1"/>
    <property type="molecule type" value="Genomic_DNA"/>
</dbReference>